<reference evidence="12" key="1">
    <citation type="journal article" date="2022" name="Cell">
        <title>Repeat-based holocentromeres influence genome architecture and karyotype evolution.</title>
        <authorList>
            <person name="Hofstatter P.G."/>
            <person name="Thangavel G."/>
            <person name="Lux T."/>
            <person name="Neumann P."/>
            <person name="Vondrak T."/>
            <person name="Novak P."/>
            <person name="Zhang M."/>
            <person name="Costa L."/>
            <person name="Castellani M."/>
            <person name="Scott A."/>
            <person name="Toegelov H."/>
            <person name="Fuchs J."/>
            <person name="Mata-Sucre Y."/>
            <person name="Dias Y."/>
            <person name="Vanzela A.L.L."/>
            <person name="Huettel B."/>
            <person name="Almeida C.C.S."/>
            <person name="Simkova H."/>
            <person name="Souza G."/>
            <person name="Pedrosa-Harand A."/>
            <person name="Macas J."/>
            <person name="Mayer K.F.X."/>
            <person name="Houben A."/>
            <person name="Marques A."/>
        </authorList>
    </citation>
    <scope>NUCLEOTIDE SEQUENCE</scope>
    <source>
        <strain evidence="12">RhyBre1mFocal</strain>
    </source>
</reference>
<dbReference type="FunFam" id="3.30.160.60:FF:000856">
    <property type="entry name" value="B-box zinc finger protein 21"/>
    <property type="match status" value="1"/>
</dbReference>
<feature type="domain" description="B box-type" evidence="11">
    <location>
        <begin position="1"/>
        <end position="47"/>
    </location>
</feature>
<keyword evidence="5" id="KW-0862">Zinc</keyword>
<evidence type="ECO:0000256" key="9">
    <source>
        <dbReference type="PROSITE-ProRule" id="PRU00024"/>
    </source>
</evidence>
<dbReference type="GO" id="GO:0006355">
    <property type="term" value="P:regulation of DNA-templated transcription"/>
    <property type="evidence" value="ECO:0007669"/>
    <property type="project" value="TreeGrafter"/>
</dbReference>
<evidence type="ECO:0000256" key="4">
    <source>
        <dbReference type="ARBA" id="ARBA00022771"/>
    </source>
</evidence>
<evidence type="ECO:0000256" key="1">
    <source>
        <dbReference type="ARBA" id="ARBA00004123"/>
    </source>
</evidence>
<feature type="compositionally biased region" description="Basic and acidic residues" evidence="10">
    <location>
        <begin position="131"/>
        <end position="145"/>
    </location>
</feature>
<dbReference type="AlphaFoldDB" id="A0A9Q0HNL0"/>
<dbReference type="InterPro" id="IPR051979">
    <property type="entry name" value="B-box_zinc_finger"/>
</dbReference>
<evidence type="ECO:0000313" key="12">
    <source>
        <dbReference type="EMBL" id="KAJ1692669.1"/>
    </source>
</evidence>
<feature type="compositionally biased region" description="Polar residues" evidence="10">
    <location>
        <begin position="146"/>
        <end position="155"/>
    </location>
</feature>
<evidence type="ECO:0000313" key="13">
    <source>
        <dbReference type="Proteomes" id="UP001151287"/>
    </source>
</evidence>
<keyword evidence="13" id="KW-1185">Reference proteome</keyword>
<dbReference type="PANTHER" id="PTHR31832:SF52">
    <property type="entry name" value="B-BOX ZINC FINGER PROTEIN 21"/>
    <property type="match status" value="1"/>
</dbReference>
<evidence type="ECO:0000256" key="10">
    <source>
        <dbReference type="SAM" id="MobiDB-lite"/>
    </source>
</evidence>
<evidence type="ECO:0000256" key="3">
    <source>
        <dbReference type="ARBA" id="ARBA00022737"/>
    </source>
</evidence>
<dbReference type="PANTHER" id="PTHR31832">
    <property type="entry name" value="B-BOX ZINC FINGER PROTEIN 22"/>
    <property type="match status" value="1"/>
</dbReference>
<dbReference type="GO" id="GO:0008270">
    <property type="term" value="F:zinc ion binding"/>
    <property type="evidence" value="ECO:0007669"/>
    <property type="project" value="UniProtKB-KW"/>
</dbReference>
<dbReference type="EMBL" id="JAMQYH010000003">
    <property type="protein sequence ID" value="KAJ1692669.1"/>
    <property type="molecule type" value="Genomic_DNA"/>
</dbReference>
<gene>
    <name evidence="12" type="ORF">LUZ63_009367</name>
</gene>
<evidence type="ECO:0000256" key="6">
    <source>
        <dbReference type="ARBA" id="ARBA00023015"/>
    </source>
</evidence>
<keyword evidence="6" id="KW-0805">Transcription regulation</keyword>
<dbReference type="Pfam" id="PF00643">
    <property type="entry name" value="zf-B_box"/>
    <property type="match status" value="2"/>
</dbReference>
<accession>A0A9Q0HNL0</accession>
<dbReference type="SMART" id="SM00336">
    <property type="entry name" value="BBOX"/>
    <property type="match status" value="2"/>
</dbReference>
<feature type="region of interest" description="Disordered" evidence="10">
    <location>
        <begin position="270"/>
        <end position="289"/>
    </location>
</feature>
<sequence>MKVQCDVCDHEEASIFCCADEAALCDACDHKVHRANKLAGKHRRFALVRPAPGDDSPNCDVCQERRGYIFCQEDRAILCKDCDEPIHSANELTSKHNRFLLVGARLSVQPLSSSSTNSPSSEESEEPQAVAKDRNKKKELVKNNQEKSSSVNGHSQVMKATATVPMTTVACGGSSISEYLTKECPGWHVDDLFIDDAAAAVAAATMTGNLEGSGFDLPIWVPQPTDFITTATDTTLMNFQTPVMGPKVVGPAIKSGRECWSDDLFTVPQISPREADPPNKRTRQSFWYY</sequence>
<feature type="compositionally biased region" description="Low complexity" evidence="10">
    <location>
        <begin position="112"/>
        <end position="121"/>
    </location>
</feature>
<dbReference type="InterPro" id="IPR000315">
    <property type="entry name" value="Znf_B-box"/>
</dbReference>
<dbReference type="InterPro" id="IPR049808">
    <property type="entry name" value="CONSTANS-like_Bbox1"/>
</dbReference>
<dbReference type="Gene3D" id="3.30.160.60">
    <property type="entry name" value="Classic Zinc Finger"/>
    <property type="match status" value="1"/>
</dbReference>
<dbReference type="PROSITE" id="PS50119">
    <property type="entry name" value="ZF_BBOX"/>
    <property type="match status" value="2"/>
</dbReference>
<dbReference type="Proteomes" id="UP001151287">
    <property type="component" value="Unassembled WGS sequence"/>
</dbReference>
<organism evidence="12 13">
    <name type="scientific">Rhynchospora breviuscula</name>
    <dbReference type="NCBI Taxonomy" id="2022672"/>
    <lineage>
        <taxon>Eukaryota</taxon>
        <taxon>Viridiplantae</taxon>
        <taxon>Streptophyta</taxon>
        <taxon>Embryophyta</taxon>
        <taxon>Tracheophyta</taxon>
        <taxon>Spermatophyta</taxon>
        <taxon>Magnoliopsida</taxon>
        <taxon>Liliopsida</taxon>
        <taxon>Poales</taxon>
        <taxon>Cyperaceae</taxon>
        <taxon>Cyperoideae</taxon>
        <taxon>Rhynchosporeae</taxon>
        <taxon>Rhynchospora</taxon>
    </lineage>
</organism>
<name>A0A9Q0HNL0_9POAL</name>
<dbReference type="GO" id="GO:0005634">
    <property type="term" value="C:nucleus"/>
    <property type="evidence" value="ECO:0007669"/>
    <property type="project" value="UniProtKB-SubCell"/>
</dbReference>
<keyword evidence="4 9" id="KW-0863">Zinc-finger</keyword>
<dbReference type="GO" id="GO:0000976">
    <property type="term" value="F:transcription cis-regulatory region binding"/>
    <property type="evidence" value="ECO:0007669"/>
    <property type="project" value="UniProtKB-ARBA"/>
</dbReference>
<evidence type="ECO:0000259" key="11">
    <source>
        <dbReference type="PROSITE" id="PS50119"/>
    </source>
</evidence>
<evidence type="ECO:0000256" key="5">
    <source>
        <dbReference type="ARBA" id="ARBA00022833"/>
    </source>
</evidence>
<keyword evidence="3" id="KW-0677">Repeat</keyword>
<keyword evidence="7" id="KW-0804">Transcription</keyword>
<keyword evidence="8" id="KW-0539">Nucleus</keyword>
<dbReference type="OrthoDB" id="153872at2759"/>
<evidence type="ECO:0000256" key="7">
    <source>
        <dbReference type="ARBA" id="ARBA00023163"/>
    </source>
</evidence>
<dbReference type="CDD" id="cd19821">
    <property type="entry name" value="Bbox1_BBX-like"/>
    <property type="match status" value="2"/>
</dbReference>
<evidence type="ECO:0000256" key="8">
    <source>
        <dbReference type="ARBA" id="ARBA00023242"/>
    </source>
</evidence>
<feature type="domain" description="B box-type" evidence="11">
    <location>
        <begin position="54"/>
        <end position="101"/>
    </location>
</feature>
<evidence type="ECO:0000256" key="2">
    <source>
        <dbReference type="ARBA" id="ARBA00022723"/>
    </source>
</evidence>
<comment type="caution">
    <text evidence="12">The sequence shown here is derived from an EMBL/GenBank/DDBJ whole genome shotgun (WGS) entry which is preliminary data.</text>
</comment>
<feature type="region of interest" description="Disordered" evidence="10">
    <location>
        <begin position="111"/>
        <end position="157"/>
    </location>
</feature>
<proteinExistence type="predicted"/>
<dbReference type="GO" id="GO:0009640">
    <property type="term" value="P:photomorphogenesis"/>
    <property type="evidence" value="ECO:0007669"/>
    <property type="project" value="TreeGrafter"/>
</dbReference>
<protein>
    <recommendedName>
        <fullName evidence="11">B box-type domain-containing protein</fullName>
    </recommendedName>
</protein>
<comment type="subcellular location">
    <subcellularLocation>
        <location evidence="1">Nucleus</location>
    </subcellularLocation>
</comment>
<keyword evidence="2" id="KW-0479">Metal-binding</keyword>